<proteinExistence type="predicted"/>
<dbReference type="AlphaFoldDB" id="A0A3B0FLT6"/>
<comment type="caution">
    <text evidence="1">The sequence shown here is derived from an EMBL/GenBank/DDBJ whole genome shotgun (WGS) entry which is preliminary data.</text>
</comment>
<gene>
    <name evidence="1" type="ORF">D7Z96_13230</name>
</gene>
<reference evidence="2" key="2">
    <citation type="submission" date="2018-10" db="EMBL/GenBank/DDBJ databases">
        <authorList>
            <person name="Wang Y."/>
            <person name="Wang J."/>
            <person name="Yang X."/>
            <person name="Wang Z."/>
            <person name="Huang Y."/>
        </authorList>
    </citation>
    <scope>NUCLEOTIDE SEQUENCE [LARGE SCALE GENOMIC DNA]</scope>
    <source>
        <strain evidence="2">J015</strain>
    </source>
</reference>
<dbReference type="Proteomes" id="UP000273159">
    <property type="component" value="Unassembled WGS sequence"/>
</dbReference>
<dbReference type="RefSeq" id="WP_120692815.1">
    <property type="nucleotide sequence ID" value="NZ_RBNH01000012.1"/>
</dbReference>
<organism evidence="1 2">
    <name type="scientific">Pseudarthrobacter phenanthrenivorans</name>
    <name type="common">Arthrobacter phenanthrenivorans</name>
    <dbReference type="NCBI Taxonomy" id="361575"/>
    <lineage>
        <taxon>Bacteria</taxon>
        <taxon>Bacillati</taxon>
        <taxon>Actinomycetota</taxon>
        <taxon>Actinomycetes</taxon>
        <taxon>Micrococcales</taxon>
        <taxon>Micrococcaceae</taxon>
        <taxon>Pseudarthrobacter</taxon>
    </lineage>
</organism>
<dbReference type="EMBL" id="RBNH01000012">
    <property type="protein sequence ID" value="RKO22531.1"/>
    <property type="molecule type" value="Genomic_DNA"/>
</dbReference>
<reference evidence="1 2" key="1">
    <citation type="submission" date="2018-10" db="EMBL/GenBank/DDBJ databases">
        <title>Genome-guide identification and characterization of bacteria that degrade polycyclic aromatic hydrocarbons and resist hexavalent chromium simultaneously.</title>
        <authorList>
            <person name="Feng H."/>
        </authorList>
    </citation>
    <scope>NUCLEOTIDE SEQUENCE [LARGE SCALE GENOMIC DNA]</scope>
    <source>
        <strain evidence="1 2">J015</strain>
    </source>
</reference>
<evidence type="ECO:0000313" key="2">
    <source>
        <dbReference type="Proteomes" id="UP000273159"/>
    </source>
</evidence>
<sequence>MKIGLVLEQLHRDENDLAQQLFHVSERHKVDHEIYHLGRDLAKWSQQHVREIAAIASQYGQDLDLDPEPRSENTLMEKVREKGSQLVGRDAEAGLLLLRDLREVYIKACGVSADWELLAQAAQGIKHTDLLEVAQRCHPQNLRQMKWANGKLKESATQILVS</sequence>
<accession>A0A3B0FLT6</accession>
<name>A0A3B0FLT6_PSEPS</name>
<protein>
    <recommendedName>
        <fullName evidence="3">DUF892 family protein</fullName>
    </recommendedName>
</protein>
<evidence type="ECO:0000313" key="1">
    <source>
        <dbReference type="EMBL" id="RKO22531.1"/>
    </source>
</evidence>
<evidence type="ECO:0008006" key="3">
    <source>
        <dbReference type="Google" id="ProtNLM"/>
    </source>
</evidence>